<name>A0A7J5YRA8_DISMA</name>
<feature type="compositionally biased region" description="Low complexity" evidence="1">
    <location>
        <begin position="1"/>
        <end position="17"/>
    </location>
</feature>
<feature type="compositionally biased region" description="Polar residues" evidence="1">
    <location>
        <begin position="20"/>
        <end position="48"/>
    </location>
</feature>
<evidence type="ECO:0000313" key="2">
    <source>
        <dbReference type="EMBL" id="KAF3852056.1"/>
    </source>
</evidence>
<gene>
    <name evidence="2" type="ORF">F7725_005411</name>
</gene>
<organism evidence="2 3">
    <name type="scientific">Dissostichus mawsoni</name>
    <name type="common">Antarctic cod</name>
    <dbReference type="NCBI Taxonomy" id="36200"/>
    <lineage>
        <taxon>Eukaryota</taxon>
        <taxon>Metazoa</taxon>
        <taxon>Chordata</taxon>
        <taxon>Craniata</taxon>
        <taxon>Vertebrata</taxon>
        <taxon>Euteleostomi</taxon>
        <taxon>Actinopterygii</taxon>
        <taxon>Neopterygii</taxon>
        <taxon>Teleostei</taxon>
        <taxon>Neoteleostei</taxon>
        <taxon>Acanthomorphata</taxon>
        <taxon>Eupercaria</taxon>
        <taxon>Perciformes</taxon>
        <taxon>Notothenioidei</taxon>
        <taxon>Nototheniidae</taxon>
        <taxon>Dissostichus</taxon>
    </lineage>
</organism>
<feature type="compositionally biased region" description="Low complexity" evidence="1">
    <location>
        <begin position="49"/>
        <end position="82"/>
    </location>
</feature>
<dbReference type="AlphaFoldDB" id="A0A7J5YRA8"/>
<dbReference type="EMBL" id="JAAKFY010000009">
    <property type="protein sequence ID" value="KAF3852056.1"/>
    <property type="molecule type" value="Genomic_DNA"/>
</dbReference>
<evidence type="ECO:0000313" key="3">
    <source>
        <dbReference type="Proteomes" id="UP000518266"/>
    </source>
</evidence>
<keyword evidence="3" id="KW-1185">Reference proteome</keyword>
<proteinExistence type="predicted"/>
<dbReference type="Proteomes" id="UP000518266">
    <property type="component" value="Unassembled WGS sequence"/>
</dbReference>
<protein>
    <submittedName>
        <fullName evidence="2">Uncharacterized protein</fullName>
    </submittedName>
</protein>
<comment type="caution">
    <text evidence="2">The sequence shown here is derived from an EMBL/GenBank/DDBJ whole genome shotgun (WGS) entry which is preliminary data.</text>
</comment>
<evidence type="ECO:0000256" key="1">
    <source>
        <dbReference type="SAM" id="MobiDB-lite"/>
    </source>
</evidence>
<accession>A0A7J5YRA8</accession>
<feature type="compositionally biased region" description="Polar residues" evidence="1">
    <location>
        <begin position="83"/>
        <end position="93"/>
    </location>
</feature>
<sequence>MVSAVPVRPTVLPPLLLQGKPTQAQRVAEPSNQLLDDQTLSPLSPNTEQPQQAGVTQQQQQQGSSSSRGSPGSRVPRFSPSSCFQHNTTPGLH</sequence>
<reference evidence="2 3" key="1">
    <citation type="submission" date="2020-03" db="EMBL/GenBank/DDBJ databases">
        <title>Dissostichus mawsoni Genome sequencing and assembly.</title>
        <authorList>
            <person name="Park H."/>
        </authorList>
    </citation>
    <scope>NUCLEOTIDE SEQUENCE [LARGE SCALE GENOMIC DNA]</scope>
    <source>
        <strain evidence="2">DM0001</strain>
        <tissue evidence="2">Muscle</tissue>
    </source>
</reference>
<feature type="region of interest" description="Disordered" evidence="1">
    <location>
        <begin position="1"/>
        <end position="93"/>
    </location>
</feature>